<dbReference type="InterPro" id="IPR000601">
    <property type="entry name" value="PKD_dom"/>
</dbReference>
<dbReference type="NCBIfam" id="TIGR04183">
    <property type="entry name" value="Por_Secre_tail"/>
    <property type="match status" value="1"/>
</dbReference>
<reference evidence="3" key="1">
    <citation type="journal article" date="2019" name="Int. J. Syst. Evol. Microbiol.">
        <title>The Global Catalogue of Microorganisms (GCM) 10K type strain sequencing project: providing services to taxonomists for standard genome sequencing and annotation.</title>
        <authorList>
            <consortium name="The Broad Institute Genomics Platform"/>
            <consortium name="The Broad Institute Genome Sequencing Center for Infectious Disease"/>
            <person name="Wu L."/>
            <person name="Ma J."/>
        </authorList>
    </citation>
    <scope>NUCLEOTIDE SEQUENCE [LARGE SCALE GENOMIC DNA]</scope>
    <source>
        <strain evidence="3">JCM 17927</strain>
    </source>
</reference>
<accession>A0ABP8MZW5</accession>
<keyword evidence="3" id="KW-1185">Reference proteome</keyword>
<dbReference type="InterPro" id="IPR026444">
    <property type="entry name" value="Secre_tail"/>
</dbReference>
<comment type="caution">
    <text evidence="2">The sequence shown here is derived from an EMBL/GenBank/DDBJ whole genome shotgun (WGS) entry which is preliminary data.</text>
</comment>
<feature type="domain" description="PKD" evidence="1">
    <location>
        <begin position="482"/>
        <end position="532"/>
    </location>
</feature>
<dbReference type="PROSITE" id="PS50093">
    <property type="entry name" value="PKD"/>
    <property type="match status" value="1"/>
</dbReference>
<dbReference type="Proteomes" id="UP001501175">
    <property type="component" value="Unassembled WGS sequence"/>
</dbReference>
<gene>
    <name evidence="2" type="ORF">GCM10023189_29850</name>
</gene>
<evidence type="ECO:0000313" key="2">
    <source>
        <dbReference type="EMBL" id="GAA4458095.1"/>
    </source>
</evidence>
<proteinExistence type="predicted"/>
<evidence type="ECO:0000259" key="1">
    <source>
        <dbReference type="PROSITE" id="PS50093"/>
    </source>
</evidence>
<dbReference type="InterPro" id="IPR013783">
    <property type="entry name" value="Ig-like_fold"/>
</dbReference>
<dbReference type="SUPFAM" id="SSF49299">
    <property type="entry name" value="PKD domain"/>
    <property type="match status" value="1"/>
</dbReference>
<dbReference type="Gene3D" id="2.60.40.10">
    <property type="entry name" value="Immunoglobulins"/>
    <property type="match status" value="1"/>
</dbReference>
<protein>
    <recommendedName>
        <fullName evidence="1">PKD domain-containing protein</fullName>
    </recommendedName>
</protein>
<organism evidence="2 3">
    <name type="scientific">Nibrella saemangeumensis</name>
    <dbReference type="NCBI Taxonomy" id="1084526"/>
    <lineage>
        <taxon>Bacteria</taxon>
        <taxon>Pseudomonadati</taxon>
        <taxon>Bacteroidota</taxon>
        <taxon>Cytophagia</taxon>
        <taxon>Cytophagales</taxon>
        <taxon>Spirosomataceae</taxon>
        <taxon>Nibrella</taxon>
    </lineage>
</organism>
<dbReference type="EMBL" id="BAABHD010000029">
    <property type="protein sequence ID" value="GAA4458095.1"/>
    <property type="molecule type" value="Genomic_DNA"/>
</dbReference>
<name>A0ABP8MZW5_9BACT</name>
<dbReference type="InterPro" id="IPR035986">
    <property type="entry name" value="PKD_dom_sf"/>
</dbReference>
<sequence length="781" mass="80982">MVSTQLTTAAHNQTFFLTQLIASIMQSPFTWFTPSSGRSRFSLLPVISPGPQRQSLSWLASCPRPVYVLLLLCLTSLTSLAQTTWTGSTSTDWNTATNWNTGNVPTATDDVIIPDVANDPVIGAGTIALAYSIEVQSSASLAIQNTASLTINGSKLINGLTISLYNKGTVNNSGALVIGNIASLERYGILNDAIFNNTPGGTIQIDRTTDTGLYSRAGSFTNAASIIIGASAPVGSFGLYNNATFINTTGGTLQIDGSAYGGIRNYTAGTFTNAASIIIGANGGVGTYGLENFATFTNSGCATLSVFAPFYNNSSFSNQGLLTVSTAGAHSNTGFSNNGILAYPQGNPIPNVTNNALISLPITTCGPTATSALQIGEANSFTVGTTWYKDAALTTVAGTYSPNTFTASNSATGTYPVYFSVTNGLACSYVASVAVNSQSNVAPSITTLTVGTNLLPINTAFTVDAVVYDANNNLTTASIAWGDGSSASISTGLGGGTLSASHSYTTAGVHRISLTLSDACGATATQTYEYAVAYDPSAGFVTGGGWIDSPAGAYSVEPTLTGQANFGFVAKYQKGATVPTGNTEFQFHLGNLHFKSTVYEWLTVAGARAQFKGSGTLNGVGEYGFMLTAIDGAVNGGGEADKFRIKIWQKQDGAVVYDNQRHTADDAALSTAIGEGSIVIHTPKGRNARQACSAEQGELTVQVLGNPVSGQQVEALIGGAAGQTLRISLVSLQGHLVEQQQVEQAQPQQRVVLQIGSLPGVYLLHVSTPDQQKTIRVLKGQ</sequence>
<evidence type="ECO:0000313" key="3">
    <source>
        <dbReference type="Proteomes" id="UP001501175"/>
    </source>
</evidence>